<keyword evidence="8" id="KW-0482">Metalloprotease</keyword>
<dbReference type="InterPro" id="IPR008753">
    <property type="entry name" value="Peptidase_M13_N"/>
</dbReference>
<dbReference type="GO" id="GO:0046872">
    <property type="term" value="F:metal ion binding"/>
    <property type="evidence" value="ECO:0007669"/>
    <property type="project" value="UniProtKB-KW"/>
</dbReference>
<dbReference type="Pfam" id="PF01431">
    <property type="entry name" value="Peptidase_M13"/>
    <property type="match status" value="1"/>
</dbReference>
<comment type="subcellular location">
    <subcellularLocation>
        <location evidence="2">Cell membrane</location>
        <topology evidence="2">Single-pass type II membrane protein</topology>
    </subcellularLocation>
</comment>
<keyword evidence="4" id="KW-0645">Protease</keyword>
<dbReference type="InterPro" id="IPR000718">
    <property type="entry name" value="Peptidase_M13"/>
</dbReference>
<keyword evidence="7" id="KW-0862">Zinc</keyword>
<dbReference type="Gene3D" id="3.40.390.10">
    <property type="entry name" value="Collagenase (Catalytic Domain)"/>
    <property type="match status" value="2"/>
</dbReference>
<accession>A0A6P3WX74</accession>
<dbReference type="SUPFAM" id="SSF55486">
    <property type="entry name" value="Metalloproteases ('zincins'), catalytic domain"/>
    <property type="match status" value="2"/>
</dbReference>
<dbReference type="CDD" id="cd08662">
    <property type="entry name" value="M13"/>
    <property type="match status" value="1"/>
</dbReference>
<evidence type="ECO:0000256" key="1">
    <source>
        <dbReference type="ARBA" id="ARBA00001947"/>
    </source>
</evidence>
<evidence type="ECO:0000256" key="6">
    <source>
        <dbReference type="ARBA" id="ARBA00022801"/>
    </source>
</evidence>
<dbReference type="GeneID" id="106742262"/>
<keyword evidence="10" id="KW-0732">Signal</keyword>
<feature type="compositionally biased region" description="Basic and acidic residues" evidence="9">
    <location>
        <begin position="240"/>
        <end position="249"/>
    </location>
</feature>
<feature type="compositionally biased region" description="Acidic residues" evidence="9">
    <location>
        <begin position="223"/>
        <end position="239"/>
    </location>
</feature>
<feature type="compositionally biased region" description="Acidic residues" evidence="9">
    <location>
        <begin position="262"/>
        <end position="273"/>
    </location>
</feature>
<dbReference type="Pfam" id="PF05649">
    <property type="entry name" value="Peptidase_M13_N"/>
    <property type="match status" value="2"/>
</dbReference>
<evidence type="ECO:0000313" key="13">
    <source>
        <dbReference type="Proteomes" id="UP000515204"/>
    </source>
</evidence>
<evidence type="ECO:0000256" key="8">
    <source>
        <dbReference type="ARBA" id="ARBA00023049"/>
    </source>
</evidence>
<dbReference type="GO" id="GO:0016485">
    <property type="term" value="P:protein processing"/>
    <property type="evidence" value="ECO:0007669"/>
    <property type="project" value="TreeGrafter"/>
</dbReference>
<feature type="domain" description="Peptidase M13 N-terminal" evidence="12">
    <location>
        <begin position="66"/>
        <end position="213"/>
    </location>
</feature>
<protein>
    <submittedName>
        <fullName evidence="14">Membrane metallo-endopeptidase-like 1</fullName>
    </submittedName>
</protein>
<feature type="compositionally biased region" description="Polar residues" evidence="9">
    <location>
        <begin position="349"/>
        <end position="359"/>
    </location>
</feature>
<keyword evidence="6" id="KW-0378">Hydrolase</keyword>
<gene>
    <name evidence="14" type="primary">LOC106742262</name>
</gene>
<dbReference type="InterPro" id="IPR018497">
    <property type="entry name" value="Peptidase_M13_C"/>
</dbReference>
<comment type="cofactor">
    <cofactor evidence="1">
        <name>Zn(2+)</name>
        <dbReference type="ChEBI" id="CHEBI:29105"/>
    </cofactor>
</comment>
<evidence type="ECO:0000313" key="14">
    <source>
        <dbReference type="RefSeq" id="XP_014470512.1"/>
    </source>
</evidence>
<dbReference type="InterPro" id="IPR024079">
    <property type="entry name" value="MetalloPept_cat_dom_sf"/>
</dbReference>
<evidence type="ECO:0000259" key="11">
    <source>
        <dbReference type="Pfam" id="PF01431"/>
    </source>
</evidence>
<dbReference type="KEGG" id="dqu:106742262"/>
<evidence type="ECO:0000256" key="3">
    <source>
        <dbReference type="ARBA" id="ARBA00007357"/>
    </source>
</evidence>
<reference evidence="14" key="1">
    <citation type="submission" date="2025-08" db="UniProtKB">
        <authorList>
            <consortium name="RefSeq"/>
        </authorList>
    </citation>
    <scope>IDENTIFICATION</scope>
</reference>
<feature type="signal peptide" evidence="10">
    <location>
        <begin position="1"/>
        <end position="18"/>
    </location>
</feature>
<dbReference type="GO" id="GO:0005886">
    <property type="term" value="C:plasma membrane"/>
    <property type="evidence" value="ECO:0007669"/>
    <property type="project" value="UniProtKB-SubCell"/>
</dbReference>
<dbReference type="Proteomes" id="UP000515204">
    <property type="component" value="Unplaced"/>
</dbReference>
<dbReference type="GO" id="GO:0004222">
    <property type="term" value="F:metalloendopeptidase activity"/>
    <property type="evidence" value="ECO:0007669"/>
    <property type="project" value="InterPro"/>
</dbReference>
<comment type="similarity">
    <text evidence="3">Belongs to the peptidase M13 family.</text>
</comment>
<sequence length="874" mass="101391">MRWFALFVFVGVLQSVIPLKYPSNLAWLFGLNDEVKGNKKGTVCLTEECEKIAKVILESMDKSVNPCDDFYEYACGKWSEHNPVPEGSRSWSLWEMLQNNVDRQIEDILKEGPKDNDLLAVKLAKKWYTACMDTDERDKRGLDPLVSTQSRIGGWPMIMDPDEWDEQEYSWQKVDDQYMRLMGRNAFHDVYVYGFNETVVVHVDTPHLPPGAYILWSGKTYDSDEVDDDDDDPSDEDRSDEEKQSHEDSQEPGNEASRNDDDNKDDNDTNEQADEAKKKKKKTKSTDKLHHRKNKIYSGRKGSNKIINKHKDAGNKKLEKRAITMKVDEQRIRHSKLNRRKNTRKALEKTSSTPQFTTEETNDDDGMMMTRQQYADYISKVAYAIAKERGMKVSERYIDADIEDMIEFQLKLTEIVMESGEDLELTLDDFQEWYDKKKSTTDRSKIDWVHKITELFDEANVAVDGYLDVEVGSPDYFEALVSLLDETSSRTIVNYIHWNFLSKIIKTTTSEMRELYDAWEEVHDEEREPRSSECIREVEMSDILAYEYVRKHFSDDITKTAMDMIDDIQKEVEYLIKESDWMDDDTKDFVLVKLVNMDKLVGYPDWYRNTTIVKRYFQGLIIGKSYYENTLSYLRYYKWNSLRMLTQDDEDLDAWWISPVTLNALFDPEGNSIAITAADFQSPFFAYGRPQTINFGIIGFIMAHEVNHGFDDTGHLYDKNGNFMEWLSTMADAYGKRAECFVEQFNNYPIDKISNKKLKNYGNQTAGENIADTMGLQAVFRAYQRRERECGKPDAVLPGLEGFTNDQLFFLSFGNLWCEATDSTTAMRDARMDSHSTGRLRVIGSVSNSENFAKAYNCPVGSAMNPEKKCNIWK</sequence>
<evidence type="ECO:0000256" key="10">
    <source>
        <dbReference type="SAM" id="SignalP"/>
    </source>
</evidence>
<feature type="domain" description="Peptidase M13 C-terminal" evidence="11">
    <location>
        <begin position="663"/>
        <end position="872"/>
    </location>
</feature>
<dbReference type="OrthoDB" id="6475849at2759"/>
<dbReference type="AlphaFoldDB" id="A0A6P3WX74"/>
<name>A0A6P3WX74_DINQU</name>
<feature type="region of interest" description="Disordered" evidence="9">
    <location>
        <begin position="220"/>
        <end position="316"/>
    </location>
</feature>
<dbReference type="PANTHER" id="PTHR11733:SF237">
    <property type="entry name" value="NEPRILYSIN-LIKE 4"/>
    <property type="match status" value="1"/>
</dbReference>
<evidence type="ECO:0000256" key="5">
    <source>
        <dbReference type="ARBA" id="ARBA00022723"/>
    </source>
</evidence>
<evidence type="ECO:0000259" key="12">
    <source>
        <dbReference type="Pfam" id="PF05649"/>
    </source>
</evidence>
<dbReference type="PROSITE" id="PS51885">
    <property type="entry name" value="NEPRILYSIN"/>
    <property type="match status" value="1"/>
</dbReference>
<keyword evidence="5" id="KW-0479">Metal-binding</keyword>
<dbReference type="PRINTS" id="PR00786">
    <property type="entry name" value="NEPRILYSIN"/>
</dbReference>
<dbReference type="InterPro" id="IPR042089">
    <property type="entry name" value="Peptidase_M13_dom_2"/>
</dbReference>
<evidence type="ECO:0000256" key="9">
    <source>
        <dbReference type="SAM" id="MobiDB-lite"/>
    </source>
</evidence>
<feature type="domain" description="Peptidase M13 N-terminal" evidence="12">
    <location>
        <begin position="360"/>
        <end position="604"/>
    </location>
</feature>
<dbReference type="Gene3D" id="1.10.1380.10">
    <property type="entry name" value="Neutral endopeptidase , domain2"/>
    <property type="match status" value="2"/>
</dbReference>
<evidence type="ECO:0000256" key="7">
    <source>
        <dbReference type="ARBA" id="ARBA00022833"/>
    </source>
</evidence>
<proteinExistence type="inferred from homology"/>
<feature type="compositionally biased region" description="Basic residues" evidence="9">
    <location>
        <begin position="278"/>
        <end position="295"/>
    </location>
</feature>
<feature type="region of interest" description="Disordered" evidence="9">
    <location>
        <begin position="336"/>
        <end position="364"/>
    </location>
</feature>
<organism evidence="13 14">
    <name type="scientific">Dinoponera quadriceps</name>
    <name type="common">South American ant</name>
    <dbReference type="NCBI Taxonomy" id="609295"/>
    <lineage>
        <taxon>Eukaryota</taxon>
        <taxon>Metazoa</taxon>
        <taxon>Ecdysozoa</taxon>
        <taxon>Arthropoda</taxon>
        <taxon>Hexapoda</taxon>
        <taxon>Insecta</taxon>
        <taxon>Pterygota</taxon>
        <taxon>Neoptera</taxon>
        <taxon>Endopterygota</taxon>
        <taxon>Hymenoptera</taxon>
        <taxon>Apocrita</taxon>
        <taxon>Aculeata</taxon>
        <taxon>Formicoidea</taxon>
        <taxon>Formicidae</taxon>
        <taxon>Ponerinae</taxon>
        <taxon>Ponerini</taxon>
        <taxon>Dinoponera</taxon>
    </lineage>
</organism>
<feature type="chain" id="PRO_5027582062" evidence="10">
    <location>
        <begin position="19"/>
        <end position="874"/>
    </location>
</feature>
<keyword evidence="13" id="KW-1185">Reference proteome</keyword>
<evidence type="ECO:0000256" key="2">
    <source>
        <dbReference type="ARBA" id="ARBA00004401"/>
    </source>
</evidence>
<dbReference type="RefSeq" id="XP_014470512.1">
    <property type="nucleotide sequence ID" value="XM_014615026.1"/>
</dbReference>
<evidence type="ECO:0000256" key="4">
    <source>
        <dbReference type="ARBA" id="ARBA00022670"/>
    </source>
</evidence>
<dbReference type="PANTHER" id="PTHR11733">
    <property type="entry name" value="ZINC METALLOPROTEASE FAMILY M13 NEPRILYSIN-RELATED"/>
    <property type="match status" value="1"/>
</dbReference>